<organism evidence="1 2">
    <name type="scientific">Embleya hyalina</name>
    <dbReference type="NCBI Taxonomy" id="516124"/>
    <lineage>
        <taxon>Bacteria</taxon>
        <taxon>Bacillati</taxon>
        <taxon>Actinomycetota</taxon>
        <taxon>Actinomycetes</taxon>
        <taxon>Kitasatosporales</taxon>
        <taxon>Streptomycetaceae</taxon>
        <taxon>Embleya</taxon>
    </lineage>
</organism>
<dbReference type="RefSeq" id="WP_126636311.1">
    <property type="nucleotide sequence ID" value="NZ_BIFH01000015.1"/>
</dbReference>
<dbReference type="AlphaFoldDB" id="A0A401YHN8"/>
<comment type="caution">
    <text evidence="1">The sequence shown here is derived from an EMBL/GenBank/DDBJ whole genome shotgun (WGS) entry which is preliminary data.</text>
</comment>
<proteinExistence type="predicted"/>
<dbReference type="EMBL" id="BIFH01000015">
    <property type="protein sequence ID" value="GCD94087.1"/>
    <property type="molecule type" value="Genomic_DNA"/>
</dbReference>
<keyword evidence="2" id="KW-1185">Reference proteome</keyword>
<gene>
    <name evidence="1" type="ORF">EHYA_01743</name>
</gene>
<dbReference type="Proteomes" id="UP000286931">
    <property type="component" value="Unassembled WGS sequence"/>
</dbReference>
<evidence type="ECO:0000313" key="1">
    <source>
        <dbReference type="EMBL" id="GCD94087.1"/>
    </source>
</evidence>
<reference evidence="1 2" key="1">
    <citation type="submission" date="2018-12" db="EMBL/GenBank/DDBJ databases">
        <title>Draft genome sequence of Embleya hyalina NBRC 13850T.</title>
        <authorList>
            <person name="Komaki H."/>
            <person name="Hosoyama A."/>
            <person name="Kimura A."/>
            <person name="Ichikawa N."/>
            <person name="Tamura T."/>
        </authorList>
    </citation>
    <scope>NUCLEOTIDE SEQUENCE [LARGE SCALE GENOMIC DNA]</scope>
    <source>
        <strain evidence="1 2">NBRC 13850</strain>
    </source>
</reference>
<protein>
    <submittedName>
        <fullName evidence="1">Uncharacterized protein</fullName>
    </submittedName>
</protein>
<accession>A0A401YHN8</accession>
<evidence type="ECO:0000313" key="2">
    <source>
        <dbReference type="Proteomes" id="UP000286931"/>
    </source>
</evidence>
<name>A0A401YHN8_9ACTN</name>
<sequence length="214" mass="22323">MTRAAAVDQARARKAVLEHLAAAAATRAEMARDLAAAETVDERRRCRLALRAAAALLHATIIDAHQHHVPTPEIAATTRTTVRAVAVLLQRHRDVTRPSRRQVVDPVSTHRSQALDAVADAARAHGTAHPATHAAIAAAHAAGVPVPALARIAGISRERAADIVLTAGTATPPAAAVATMRTALINTITAGPATSAAAEARAYRRLVRGDNTDR</sequence>